<evidence type="ECO:0000256" key="5">
    <source>
        <dbReference type="ARBA" id="ARBA00022842"/>
    </source>
</evidence>
<dbReference type="EMBL" id="CP026520">
    <property type="protein sequence ID" value="QAV17725.1"/>
    <property type="molecule type" value="Genomic_DNA"/>
</dbReference>
<dbReference type="InterPro" id="IPR033965">
    <property type="entry name" value="ComQ"/>
</dbReference>
<dbReference type="PANTHER" id="PTHR12001:SF69">
    <property type="entry name" value="ALL TRANS-POLYPRENYL-DIPHOSPHATE SYNTHASE PDSS1"/>
    <property type="match status" value="1"/>
</dbReference>
<dbReference type="InterPro" id="IPR008949">
    <property type="entry name" value="Isoprenoid_synthase_dom_sf"/>
</dbReference>
<dbReference type="InterPro" id="IPR000092">
    <property type="entry name" value="Polyprenyl_synt"/>
</dbReference>
<protein>
    <submittedName>
        <fullName evidence="7">Polyprenyl synthetase family protein</fullName>
    </submittedName>
</protein>
<dbReference type="AlphaFoldDB" id="A0A410WTL8"/>
<organism evidence="8 9">
    <name type="scientific">Paenibacillus chitinolyticus</name>
    <dbReference type="NCBI Taxonomy" id="79263"/>
    <lineage>
        <taxon>Bacteria</taxon>
        <taxon>Bacillati</taxon>
        <taxon>Bacillota</taxon>
        <taxon>Bacilli</taxon>
        <taxon>Bacillales</taxon>
        <taxon>Paenibacillaceae</taxon>
        <taxon>Paenibacillus</taxon>
    </lineage>
</organism>
<dbReference type="Proteomes" id="UP000288943">
    <property type="component" value="Chromosome"/>
</dbReference>
<dbReference type="SUPFAM" id="SSF48576">
    <property type="entry name" value="Terpenoid synthases"/>
    <property type="match status" value="1"/>
</dbReference>
<reference evidence="7 10" key="2">
    <citation type="submission" date="2022-05" db="EMBL/GenBank/DDBJ databases">
        <title>Genome Sequencing of Bee-Associated Microbes.</title>
        <authorList>
            <person name="Dunlap C."/>
        </authorList>
    </citation>
    <scope>NUCLEOTIDE SEQUENCE [LARGE SCALE GENOMIC DNA]</scope>
    <source>
        <strain evidence="7 10">NRRL B-23120</strain>
    </source>
</reference>
<comment type="similarity">
    <text evidence="2 6">Belongs to the FPP/GGPP synthase family.</text>
</comment>
<dbReference type="OrthoDB" id="1792811at2"/>
<dbReference type="Gene3D" id="1.10.600.10">
    <property type="entry name" value="Farnesyl Diphosphate Synthase"/>
    <property type="match status" value="1"/>
</dbReference>
<evidence type="ECO:0000256" key="6">
    <source>
        <dbReference type="RuleBase" id="RU004466"/>
    </source>
</evidence>
<keyword evidence="3 6" id="KW-0808">Transferase</keyword>
<dbReference type="SFLD" id="SFLDG01211">
    <property type="entry name" value="Competence_Regulatory_Protein"/>
    <property type="match status" value="1"/>
</dbReference>
<name>A0A410WTL8_9BACL</name>
<evidence type="ECO:0000313" key="8">
    <source>
        <dbReference type="EMBL" id="QAV17725.1"/>
    </source>
</evidence>
<keyword evidence="4" id="KW-0479">Metal-binding</keyword>
<keyword evidence="5" id="KW-0460">Magnesium</keyword>
<dbReference type="SFLD" id="SFLDS00005">
    <property type="entry name" value="Isoprenoid_Synthase_Type_I"/>
    <property type="match status" value="1"/>
</dbReference>
<reference evidence="8 9" key="1">
    <citation type="submission" date="2018-01" db="EMBL/GenBank/DDBJ databases">
        <title>The whole genome sequencing and assembly of Paenibacillus chitinolyticus KCCM 41400 strain.</title>
        <authorList>
            <person name="Kim J.-Y."/>
            <person name="Park M.-K."/>
            <person name="Lee Y.-J."/>
            <person name="Yi H."/>
            <person name="Bahn Y.-S."/>
            <person name="Kim J.F."/>
            <person name="Lee D.-W."/>
        </authorList>
    </citation>
    <scope>NUCLEOTIDE SEQUENCE [LARGE SCALE GENOMIC DNA]</scope>
    <source>
        <strain evidence="8 9">KCCM 41400</strain>
    </source>
</reference>
<accession>A0A410WTL8</accession>
<evidence type="ECO:0000313" key="10">
    <source>
        <dbReference type="Proteomes" id="UP001527202"/>
    </source>
</evidence>
<evidence type="ECO:0000313" key="7">
    <source>
        <dbReference type="EMBL" id="MCY9599022.1"/>
    </source>
</evidence>
<dbReference type="GO" id="GO:0046872">
    <property type="term" value="F:metal ion binding"/>
    <property type="evidence" value="ECO:0007669"/>
    <property type="project" value="UniProtKB-KW"/>
</dbReference>
<evidence type="ECO:0000313" key="9">
    <source>
        <dbReference type="Proteomes" id="UP000288943"/>
    </source>
</evidence>
<dbReference type="KEGG" id="pchi:PC41400_08635"/>
<dbReference type="RefSeq" id="WP_042228944.1">
    <property type="nucleotide sequence ID" value="NZ_CP026520.1"/>
</dbReference>
<sequence>MKAEVWSDIQDLIETYFTVPSLKELLLKSVADKKEEHSIWGELTWSVHDLLGGSNPAIHRAAALTELMLLALDIMDDIQDQDNTEKPWMTVPQEQALNVYTGLVTASVSELGALRRQYPAAPLPDPAKVCEFITEAINGQHLDVTNAVQTEEDYVGMVQRKSGTLVQLALYMGYACTDANADEDTVGKLNRLAVYMGLMAQLDNDLSDLLRFDYKNDLVQKKKTIPVLFLLDEEDTEFPVIQQYYNGEIDQPQFLKHKPQCVQYVVDSGCIEYTRTIQNLYLHHADELFAEIPAASANKEAFREIALARFEL</sequence>
<evidence type="ECO:0000256" key="3">
    <source>
        <dbReference type="ARBA" id="ARBA00022679"/>
    </source>
</evidence>
<keyword evidence="10" id="KW-1185">Reference proteome</keyword>
<dbReference type="EMBL" id="JAMDMJ010000039">
    <property type="protein sequence ID" value="MCY9599022.1"/>
    <property type="molecule type" value="Genomic_DNA"/>
</dbReference>
<dbReference type="Pfam" id="PF00348">
    <property type="entry name" value="polyprenyl_synt"/>
    <property type="match status" value="1"/>
</dbReference>
<gene>
    <name evidence="7" type="ORF">M5X16_25015</name>
    <name evidence="8" type="ORF">PC41400_08635</name>
</gene>
<evidence type="ECO:0000256" key="2">
    <source>
        <dbReference type="ARBA" id="ARBA00006706"/>
    </source>
</evidence>
<dbReference type="GO" id="GO:0004659">
    <property type="term" value="F:prenyltransferase activity"/>
    <property type="evidence" value="ECO:0007669"/>
    <property type="project" value="InterPro"/>
</dbReference>
<evidence type="ECO:0000256" key="4">
    <source>
        <dbReference type="ARBA" id="ARBA00022723"/>
    </source>
</evidence>
<proteinExistence type="inferred from homology"/>
<evidence type="ECO:0000256" key="1">
    <source>
        <dbReference type="ARBA" id="ARBA00001946"/>
    </source>
</evidence>
<dbReference type="GeneID" id="95374876"/>
<dbReference type="GO" id="GO:0008299">
    <property type="term" value="P:isoprenoid biosynthetic process"/>
    <property type="evidence" value="ECO:0007669"/>
    <property type="project" value="InterPro"/>
</dbReference>
<dbReference type="Proteomes" id="UP001527202">
    <property type="component" value="Unassembled WGS sequence"/>
</dbReference>
<comment type="cofactor">
    <cofactor evidence="1">
        <name>Mg(2+)</name>
        <dbReference type="ChEBI" id="CHEBI:18420"/>
    </cofactor>
</comment>
<dbReference type="PANTHER" id="PTHR12001">
    <property type="entry name" value="GERANYLGERANYL PYROPHOSPHATE SYNTHASE"/>
    <property type="match status" value="1"/>
</dbReference>